<dbReference type="GO" id="GO:0003924">
    <property type="term" value="F:GTPase activity"/>
    <property type="evidence" value="ECO:0007669"/>
    <property type="project" value="InterPro"/>
</dbReference>
<dbReference type="Proteomes" id="UP000623687">
    <property type="component" value="Unassembled WGS sequence"/>
</dbReference>
<dbReference type="PRINTS" id="PR00449">
    <property type="entry name" value="RASTRNSFRMNG"/>
</dbReference>
<dbReference type="PANTHER" id="PTHR47981">
    <property type="entry name" value="RAB FAMILY"/>
    <property type="match status" value="1"/>
</dbReference>
<dbReference type="SUPFAM" id="SSF52540">
    <property type="entry name" value="P-loop containing nucleoside triphosphate hydrolases"/>
    <property type="match status" value="1"/>
</dbReference>
<dbReference type="EMBL" id="JACETU010000010">
    <property type="protein sequence ID" value="KAF7419680.1"/>
    <property type="molecule type" value="Genomic_DNA"/>
</dbReference>
<feature type="compositionally biased region" description="Low complexity" evidence="5">
    <location>
        <begin position="295"/>
        <end position="305"/>
    </location>
</feature>
<evidence type="ECO:0000256" key="1">
    <source>
        <dbReference type="ARBA" id="ARBA00006270"/>
    </source>
</evidence>
<keyword evidence="4" id="KW-0636">Prenylation</keyword>
<evidence type="ECO:0008006" key="8">
    <source>
        <dbReference type="Google" id="ProtNLM"/>
    </source>
</evidence>
<dbReference type="FunFam" id="3.40.50.300:FF:001447">
    <property type="entry name" value="Ras-related protein Rab-1B"/>
    <property type="match status" value="1"/>
</dbReference>
<reference evidence="6" key="1">
    <citation type="submission" date="2019-07" db="EMBL/GenBank/DDBJ databases">
        <authorList>
            <person name="Palmer J.M."/>
        </authorList>
    </citation>
    <scope>NUCLEOTIDE SEQUENCE</scope>
    <source>
        <strain evidence="6">PC9</strain>
    </source>
</reference>
<dbReference type="CDD" id="cd00154">
    <property type="entry name" value="Rab"/>
    <property type="match status" value="1"/>
</dbReference>
<dbReference type="GO" id="GO:0032889">
    <property type="term" value="P:regulation of vacuole fusion, non-autophagic"/>
    <property type="evidence" value="ECO:0007669"/>
    <property type="project" value="TreeGrafter"/>
</dbReference>
<dbReference type="NCBIfam" id="TIGR00231">
    <property type="entry name" value="small_GTP"/>
    <property type="match status" value="1"/>
</dbReference>
<dbReference type="PROSITE" id="PS51419">
    <property type="entry name" value="RAB"/>
    <property type="match status" value="1"/>
</dbReference>
<feature type="region of interest" description="Disordered" evidence="5">
    <location>
        <begin position="267"/>
        <end position="354"/>
    </location>
</feature>
<dbReference type="VEuPathDB" id="FungiDB:PC9H_002272"/>
<feature type="compositionally biased region" description="Acidic residues" evidence="5">
    <location>
        <begin position="180"/>
        <end position="190"/>
    </location>
</feature>
<dbReference type="Gene3D" id="3.40.50.300">
    <property type="entry name" value="P-loop containing nucleotide triphosphate hydrolases"/>
    <property type="match status" value="1"/>
</dbReference>
<dbReference type="GO" id="GO:0005525">
    <property type="term" value="F:GTP binding"/>
    <property type="evidence" value="ECO:0007669"/>
    <property type="project" value="UniProtKB-KW"/>
</dbReference>
<keyword evidence="4" id="KW-0449">Lipoprotein</keyword>
<feature type="region of interest" description="Disordered" evidence="5">
    <location>
        <begin position="179"/>
        <end position="230"/>
    </location>
</feature>
<evidence type="ECO:0000256" key="3">
    <source>
        <dbReference type="ARBA" id="ARBA00023134"/>
    </source>
</evidence>
<evidence type="ECO:0000256" key="2">
    <source>
        <dbReference type="ARBA" id="ARBA00022741"/>
    </source>
</evidence>
<dbReference type="InterPro" id="IPR027417">
    <property type="entry name" value="P-loop_NTPase"/>
</dbReference>
<evidence type="ECO:0000313" key="6">
    <source>
        <dbReference type="EMBL" id="KAF7419680.1"/>
    </source>
</evidence>
<organism evidence="6 7">
    <name type="scientific">Pleurotus ostreatus</name>
    <name type="common">Oyster mushroom</name>
    <name type="synonym">White-rot fungus</name>
    <dbReference type="NCBI Taxonomy" id="5322"/>
    <lineage>
        <taxon>Eukaryota</taxon>
        <taxon>Fungi</taxon>
        <taxon>Dikarya</taxon>
        <taxon>Basidiomycota</taxon>
        <taxon>Agaricomycotina</taxon>
        <taxon>Agaricomycetes</taxon>
        <taxon>Agaricomycetidae</taxon>
        <taxon>Agaricales</taxon>
        <taxon>Pleurotineae</taxon>
        <taxon>Pleurotaceae</taxon>
        <taxon>Pleurotus</taxon>
    </lineage>
</organism>
<evidence type="ECO:0000256" key="4">
    <source>
        <dbReference type="ARBA" id="ARBA00023289"/>
    </source>
</evidence>
<protein>
    <recommendedName>
        <fullName evidence="8">Ras-domain-containing protein</fullName>
    </recommendedName>
</protein>
<dbReference type="GO" id="GO:0000329">
    <property type="term" value="C:fungal-type vacuole membrane"/>
    <property type="evidence" value="ECO:0007669"/>
    <property type="project" value="TreeGrafter"/>
</dbReference>
<dbReference type="InterPro" id="IPR005225">
    <property type="entry name" value="Small_GTP-bd"/>
</dbReference>
<dbReference type="OrthoDB" id="9989112at2759"/>
<dbReference type="InterPro" id="IPR001806">
    <property type="entry name" value="Small_GTPase"/>
</dbReference>
<proteinExistence type="inferred from homology"/>
<keyword evidence="2" id="KW-0547">Nucleotide-binding</keyword>
<dbReference type="SMART" id="SM00173">
    <property type="entry name" value="RAS"/>
    <property type="match status" value="1"/>
</dbReference>
<dbReference type="Pfam" id="PF00071">
    <property type="entry name" value="Ras"/>
    <property type="match status" value="1"/>
</dbReference>
<name>A0A8H6ZI79_PLEOS</name>
<dbReference type="PANTHER" id="PTHR47981:SF20">
    <property type="entry name" value="RAS-RELATED PROTEIN RAB-7A"/>
    <property type="match status" value="1"/>
</dbReference>
<dbReference type="GO" id="GO:0005770">
    <property type="term" value="C:late endosome"/>
    <property type="evidence" value="ECO:0007669"/>
    <property type="project" value="TreeGrafter"/>
</dbReference>
<feature type="compositionally biased region" description="Low complexity" evidence="5">
    <location>
        <begin position="322"/>
        <end position="332"/>
    </location>
</feature>
<evidence type="ECO:0000256" key="5">
    <source>
        <dbReference type="SAM" id="MobiDB-lite"/>
    </source>
</evidence>
<keyword evidence="7" id="KW-1185">Reference proteome</keyword>
<dbReference type="GeneID" id="59372113"/>
<sequence>MLTIKLVVIGASGVGKTSLRGQYISGQFSTGYRATIGADFISKTLPHPRIAGESITLQIWDTAGQERFSSLSSAFYRGADAVILMFDVNKPETLYALRKWWSDFCERAPLGEEDMEGFCCVVVGNKMDLVGTEHGAPDAVPPDRTWDLIHELMPSLFRPPSPPHDHPTTDPIIATQLSEDPMDIGEGDERDDGRSPHTPSESIAIRSRAQRRISLSPKRGSLRSHSRASSRFYTGTMTTVNTMHSTATIYHTPASSISNDIFHSARTSPEHSISSSSVSLPLRATSPNSTRSRRNTAFSTSSASSDGGATITPSMFARGQRSTSTLSLSTTTPQDNTSLGRPSTHPPSPLHGPQLFYTSAKTGEGVREIFEQVAQRVVGQWEYDEAIEAKRLHMQEASTGASETIKAGLNLHLGGRWGGQKGKGSSCCA</sequence>
<evidence type="ECO:0000313" key="7">
    <source>
        <dbReference type="Proteomes" id="UP000623687"/>
    </source>
</evidence>
<comment type="caution">
    <text evidence="6">The sequence shown here is derived from an EMBL/GenBank/DDBJ whole genome shotgun (WGS) entry which is preliminary data.</text>
</comment>
<gene>
    <name evidence="6" type="ORF">PC9H_002272</name>
</gene>
<dbReference type="AlphaFoldDB" id="A0A8H6ZI79"/>
<accession>A0A8H6ZI79</accession>
<dbReference type="RefSeq" id="XP_036626534.1">
    <property type="nucleotide sequence ID" value="XM_036771913.1"/>
</dbReference>
<dbReference type="SMART" id="SM00174">
    <property type="entry name" value="RHO"/>
    <property type="match status" value="1"/>
</dbReference>
<dbReference type="SMART" id="SM00175">
    <property type="entry name" value="RAB"/>
    <property type="match status" value="1"/>
</dbReference>
<comment type="similarity">
    <text evidence="1">Belongs to the small GTPase superfamily. Rab family.</text>
</comment>
<feature type="compositionally biased region" description="Low complexity" evidence="5">
    <location>
        <begin position="270"/>
        <end position="279"/>
    </location>
</feature>
<dbReference type="PROSITE" id="PS51421">
    <property type="entry name" value="RAS"/>
    <property type="match status" value="1"/>
</dbReference>
<keyword evidence="3" id="KW-0342">GTP-binding</keyword>